<dbReference type="EMBL" id="QLUW01000003">
    <property type="protein sequence ID" value="RAP75296.1"/>
    <property type="molecule type" value="Genomic_DNA"/>
</dbReference>
<organism evidence="4 5">
    <name type="scientific">Paenibacillus montanisoli</name>
    <dbReference type="NCBI Taxonomy" id="2081970"/>
    <lineage>
        <taxon>Bacteria</taxon>
        <taxon>Bacillati</taxon>
        <taxon>Bacillota</taxon>
        <taxon>Bacilli</taxon>
        <taxon>Bacillales</taxon>
        <taxon>Paenibacillaceae</taxon>
        <taxon>Paenibacillus</taxon>
    </lineage>
</organism>
<dbReference type="Proteomes" id="UP000249260">
    <property type="component" value="Unassembled WGS sequence"/>
</dbReference>
<evidence type="ECO:0000313" key="5">
    <source>
        <dbReference type="Proteomes" id="UP000249260"/>
    </source>
</evidence>
<feature type="domain" description="Cell envelope-related transcriptional attenuator" evidence="3">
    <location>
        <begin position="97"/>
        <end position="240"/>
    </location>
</feature>
<evidence type="ECO:0000256" key="1">
    <source>
        <dbReference type="ARBA" id="ARBA00006068"/>
    </source>
</evidence>
<keyword evidence="5" id="KW-1185">Reference proteome</keyword>
<keyword evidence="2" id="KW-0472">Membrane</keyword>
<dbReference type="Pfam" id="PF03816">
    <property type="entry name" value="LytR_cpsA_psr"/>
    <property type="match status" value="1"/>
</dbReference>
<dbReference type="AlphaFoldDB" id="A0A328U5T3"/>
<evidence type="ECO:0000259" key="3">
    <source>
        <dbReference type="Pfam" id="PF03816"/>
    </source>
</evidence>
<evidence type="ECO:0000256" key="2">
    <source>
        <dbReference type="SAM" id="Phobius"/>
    </source>
</evidence>
<reference evidence="4 5" key="1">
    <citation type="submission" date="2018-06" db="EMBL/GenBank/DDBJ databases">
        <title>Paenibacillus montanisoli sp. nov., isolated from mountain area soil.</title>
        <authorList>
            <person name="Wu M."/>
        </authorList>
    </citation>
    <scope>NUCLEOTIDE SEQUENCE [LARGE SCALE GENOMIC DNA]</scope>
    <source>
        <strain evidence="4 5">RA17</strain>
    </source>
</reference>
<proteinExistence type="inferred from homology"/>
<sequence length="323" mass="36304">MTKNKFRVWKRVLLWTGAAAAVILLAASGLTYYLYSSAQQTAGKMYEELGPVKPVYVSKDTEVRNAKTPEQPVQMKRLDPFTVLVLGVDQREHDSGRSDSMIVLSVNPVKGSILMFNIPRDTRTAIVGHADVDKINHAYAFGGVQMSVATVEHFLDYPIDYFVKINMESFARLIDLVGGVEVDNPVEFDYDGTVFAKGNLSLNGQDALKYARMRYDDPRGDIGRNARQRTILKQLMNKATDISNVTHLQSLLSELGNYVKTNITFSEMKTFVKDYGPAIRKVDSIEIKGAGQTIDRIWYYIVSEAERDRIHNLLKAHQLKSSA</sequence>
<dbReference type="NCBIfam" id="TIGR00350">
    <property type="entry name" value="lytR_cpsA_psr"/>
    <property type="match status" value="1"/>
</dbReference>
<dbReference type="PANTHER" id="PTHR33392:SF6">
    <property type="entry name" value="POLYISOPRENYL-TEICHOIC ACID--PEPTIDOGLYCAN TEICHOIC ACID TRANSFERASE TAGU"/>
    <property type="match status" value="1"/>
</dbReference>
<protein>
    <recommendedName>
        <fullName evidence="3">Cell envelope-related transcriptional attenuator domain-containing protein</fullName>
    </recommendedName>
</protein>
<comment type="caution">
    <text evidence="4">The sequence shown here is derived from an EMBL/GenBank/DDBJ whole genome shotgun (WGS) entry which is preliminary data.</text>
</comment>
<feature type="transmembrane region" description="Helical" evidence="2">
    <location>
        <begin position="12"/>
        <end position="35"/>
    </location>
</feature>
<accession>A0A328U5T3</accession>
<name>A0A328U5T3_9BACL</name>
<dbReference type="Gene3D" id="3.40.630.190">
    <property type="entry name" value="LCP protein"/>
    <property type="match status" value="1"/>
</dbReference>
<gene>
    <name evidence="4" type="ORF">DL346_18155</name>
</gene>
<evidence type="ECO:0000313" key="4">
    <source>
        <dbReference type="EMBL" id="RAP75296.1"/>
    </source>
</evidence>
<keyword evidence="2" id="KW-1133">Transmembrane helix</keyword>
<dbReference type="InterPro" id="IPR050922">
    <property type="entry name" value="LytR/CpsA/Psr_CW_biosynth"/>
</dbReference>
<keyword evidence="2" id="KW-0812">Transmembrane</keyword>
<dbReference type="InterPro" id="IPR004474">
    <property type="entry name" value="LytR_CpsA_psr"/>
</dbReference>
<dbReference type="PANTHER" id="PTHR33392">
    <property type="entry name" value="POLYISOPRENYL-TEICHOIC ACID--PEPTIDOGLYCAN TEICHOIC ACID TRANSFERASE TAGU"/>
    <property type="match status" value="1"/>
</dbReference>
<dbReference type="OrthoDB" id="27330at2"/>
<comment type="similarity">
    <text evidence="1">Belongs to the LytR/CpsA/Psr (LCP) family.</text>
</comment>